<dbReference type="EMBL" id="JARKIE010000136">
    <property type="protein sequence ID" value="KAJ7677631.1"/>
    <property type="molecule type" value="Genomic_DNA"/>
</dbReference>
<comment type="caution">
    <text evidence="2">The sequence shown here is derived from an EMBL/GenBank/DDBJ whole genome shotgun (WGS) entry which is preliminary data.</text>
</comment>
<evidence type="ECO:0000313" key="2">
    <source>
        <dbReference type="EMBL" id="KAJ7677631.1"/>
    </source>
</evidence>
<sequence length="371" mass="40428">MSSAFSGPAFRERMLAAAAQRNQSNVTPVPLPPTRKRTRDESSSVAGSDDDQYDTPLPPLLSSLAAGPASRNATVAVRNYAKKQKLRGDQLTQLDAFLSDIQTVREGKLFTLLLAMQNDVGNIITATPAFAVSPQLKTNIQSYSLSVLLSPKLAQYRGELPVQHVWNILKKHGSDLPPGIENILADMKTLTSEIQEQLTQARSSCKKNVRIIRVDDKKNKITIELEPSQHQNLFALAQCFVDGTKCRITNALCGRIALMRDVYLANSGTSFWTDLDNALVLMRQVAEGSEDARDAMFEDLIETDKKLHGTVDIIYQSTHDLQQEVDDLIDATSADAASTATRRDCSPPPEGDSDQLDADGGGGAEAVDTNS</sequence>
<dbReference type="AlphaFoldDB" id="A0AAD7GCE9"/>
<protein>
    <submittedName>
        <fullName evidence="2">Uncharacterized protein</fullName>
    </submittedName>
</protein>
<feature type="region of interest" description="Disordered" evidence="1">
    <location>
        <begin position="333"/>
        <end position="371"/>
    </location>
</feature>
<feature type="region of interest" description="Disordered" evidence="1">
    <location>
        <begin position="14"/>
        <end position="65"/>
    </location>
</feature>
<evidence type="ECO:0000313" key="3">
    <source>
        <dbReference type="Proteomes" id="UP001221757"/>
    </source>
</evidence>
<reference evidence="2" key="1">
    <citation type="submission" date="2023-03" db="EMBL/GenBank/DDBJ databases">
        <title>Massive genome expansion in bonnet fungi (Mycena s.s.) driven by repeated elements and novel gene families across ecological guilds.</title>
        <authorList>
            <consortium name="Lawrence Berkeley National Laboratory"/>
            <person name="Harder C.B."/>
            <person name="Miyauchi S."/>
            <person name="Viragh M."/>
            <person name="Kuo A."/>
            <person name="Thoen E."/>
            <person name="Andreopoulos B."/>
            <person name="Lu D."/>
            <person name="Skrede I."/>
            <person name="Drula E."/>
            <person name="Henrissat B."/>
            <person name="Morin E."/>
            <person name="Kohler A."/>
            <person name="Barry K."/>
            <person name="LaButti K."/>
            <person name="Morin E."/>
            <person name="Salamov A."/>
            <person name="Lipzen A."/>
            <person name="Mereny Z."/>
            <person name="Hegedus B."/>
            <person name="Baldrian P."/>
            <person name="Stursova M."/>
            <person name="Weitz H."/>
            <person name="Taylor A."/>
            <person name="Grigoriev I.V."/>
            <person name="Nagy L.G."/>
            <person name="Martin F."/>
            <person name="Kauserud H."/>
        </authorList>
    </citation>
    <scope>NUCLEOTIDE SEQUENCE</scope>
    <source>
        <strain evidence="2">CBHHK067</strain>
    </source>
</reference>
<accession>A0AAD7GCE9</accession>
<keyword evidence="3" id="KW-1185">Reference proteome</keyword>
<gene>
    <name evidence="2" type="ORF">B0H17DRAFT_1139504</name>
</gene>
<evidence type="ECO:0000256" key="1">
    <source>
        <dbReference type="SAM" id="MobiDB-lite"/>
    </source>
</evidence>
<proteinExistence type="predicted"/>
<organism evidence="2 3">
    <name type="scientific">Mycena rosella</name>
    <name type="common">Pink bonnet</name>
    <name type="synonym">Agaricus rosellus</name>
    <dbReference type="NCBI Taxonomy" id="1033263"/>
    <lineage>
        <taxon>Eukaryota</taxon>
        <taxon>Fungi</taxon>
        <taxon>Dikarya</taxon>
        <taxon>Basidiomycota</taxon>
        <taxon>Agaricomycotina</taxon>
        <taxon>Agaricomycetes</taxon>
        <taxon>Agaricomycetidae</taxon>
        <taxon>Agaricales</taxon>
        <taxon>Marasmiineae</taxon>
        <taxon>Mycenaceae</taxon>
        <taxon>Mycena</taxon>
    </lineage>
</organism>
<name>A0AAD7GCE9_MYCRO</name>
<dbReference type="Proteomes" id="UP001221757">
    <property type="component" value="Unassembled WGS sequence"/>
</dbReference>